<protein>
    <recommendedName>
        <fullName evidence="3">HTH hxlR-type domain-containing protein</fullName>
    </recommendedName>
</protein>
<dbReference type="RefSeq" id="WP_045807651.1">
    <property type="nucleotide sequence ID" value="NZ_JZCR01000019.1"/>
</dbReference>
<proteinExistence type="predicted"/>
<dbReference type="STRING" id="216463.VC81_08675"/>
<name>A0A0F3RRN1_9LACO</name>
<dbReference type="Proteomes" id="UP000033491">
    <property type="component" value="Unassembled WGS sequence"/>
</dbReference>
<gene>
    <name evidence="1" type="ORF">VC81_08675</name>
</gene>
<evidence type="ECO:0008006" key="3">
    <source>
        <dbReference type="Google" id="ProtNLM"/>
    </source>
</evidence>
<evidence type="ECO:0000313" key="2">
    <source>
        <dbReference type="Proteomes" id="UP000033491"/>
    </source>
</evidence>
<comment type="caution">
    <text evidence="1">The sequence shown here is derived from an EMBL/GenBank/DDBJ whole genome shotgun (WGS) entry which is preliminary data.</text>
</comment>
<dbReference type="EMBL" id="JZCR01000019">
    <property type="protein sequence ID" value="KJW12545.1"/>
    <property type="molecule type" value="Genomic_DNA"/>
</dbReference>
<sequence>MDATNDGLRAIRAVISCPAQWRLLLALADGPQSLSTLWYQLPRHDRWHGPQALIGLWRHHLIVFHVKQRTWALSTKGAGLRPVLAAILTCTQPCTQPTGGPTK</sequence>
<evidence type="ECO:0000313" key="1">
    <source>
        <dbReference type="EMBL" id="KJW12545.1"/>
    </source>
</evidence>
<organism evidence="1 2">
    <name type="scientific">Levilactobacillus spicheri</name>
    <dbReference type="NCBI Taxonomy" id="216463"/>
    <lineage>
        <taxon>Bacteria</taxon>
        <taxon>Bacillati</taxon>
        <taxon>Bacillota</taxon>
        <taxon>Bacilli</taxon>
        <taxon>Lactobacillales</taxon>
        <taxon>Lactobacillaceae</taxon>
        <taxon>Levilactobacillus</taxon>
    </lineage>
</organism>
<dbReference type="PATRIC" id="fig|216463.3.peg.854"/>
<dbReference type="AlphaFoldDB" id="A0A0F3RRN1"/>
<dbReference type="OrthoDB" id="2296247at2"/>
<reference evidence="1 2" key="1">
    <citation type="submission" date="2015-03" db="EMBL/GenBank/DDBJ databases">
        <authorList>
            <person name="Zheng J."/>
            <person name="Ganezle M."/>
        </authorList>
    </citation>
    <scope>NUCLEOTIDE SEQUENCE [LARGE SCALE GENOMIC DNA]</scope>
    <source>
        <strain evidence="1 2">LP38</strain>
    </source>
</reference>
<accession>A0A0F3RRN1</accession>